<dbReference type="PANTHER" id="PTHR33308">
    <property type="entry name" value="PEPTIDOGLYCAN HYDROLASE FLGJ"/>
    <property type="match status" value="1"/>
</dbReference>
<dbReference type="AlphaFoldDB" id="A0A848HPD9"/>
<proteinExistence type="inferred from homology"/>
<keyword evidence="8" id="KW-0326">Glycosidase</keyword>
<evidence type="ECO:0000256" key="3">
    <source>
        <dbReference type="ARBA" id="ARBA00006880"/>
    </source>
</evidence>
<dbReference type="GO" id="GO:0004040">
    <property type="term" value="F:amidase activity"/>
    <property type="evidence" value="ECO:0007669"/>
    <property type="project" value="InterPro"/>
</dbReference>
<keyword evidence="12" id="KW-0969">Cilium</keyword>
<keyword evidence="6" id="KW-0574">Periplasm</keyword>
<sequence>MAIPTQDLTSKLAFDTKGLGQLKQSAKAGSPEALKTAATQFEAMFINMMLKSARDATPAEGMADNQQTKTFTTMLDQQLSQNLAKRGVGLADMLIRQLSTQQVNAQALAIGGEPGAQAPNVNAIPPGLDAAALMRQPGTEQAAQKGGLTPFASAVAANPGVTASGRSQASHVRNFQDKLAIHADEASRATGIPAKFMLGQAALETGWGKREIKNVDGSTSHNLFGIKAGPGWKGKVATAVTTEYVNGVPRTKVEKFRAYDSYADSFKDYAKLITHNPRYEKVLANATDASGFAQGLQRAGYATDPMYAAKLTRIIKHSLA</sequence>
<evidence type="ECO:0000256" key="1">
    <source>
        <dbReference type="ARBA" id="ARBA00002954"/>
    </source>
</evidence>
<dbReference type="Gene3D" id="2.10.70.40">
    <property type="entry name" value="peptidoglycan hydrolase"/>
    <property type="match status" value="1"/>
</dbReference>
<dbReference type="EMBL" id="JABBGG010000013">
    <property type="protein sequence ID" value="NML63162.1"/>
    <property type="molecule type" value="Genomic_DNA"/>
</dbReference>
<evidence type="ECO:0000313" key="13">
    <source>
        <dbReference type="Proteomes" id="UP000583752"/>
    </source>
</evidence>
<reference evidence="12 13" key="1">
    <citation type="submission" date="2020-04" db="EMBL/GenBank/DDBJ databases">
        <title>Massilia sp. RP-1-19 isolated from soil.</title>
        <authorList>
            <person name="Dahal R.H."/>
        </authorList>
    </citation>
    <scope>NUCLEOTIDE SEQUENCE [LARGE SCALE GENOMIC DNA]</scope>
    <source>
        <strain evidence="12 13">RP-1-19</strain>
    </source>
</reference>
<evidence type="ECO:0000256" key="8">
    <source>
        <dbReference type="ARBA" id="ARBA00023295"/>
    </source>
</evidence>
<dbReference type="GO" id="GO:0044780">
    <property type="term" value="P:bacterial-type flagellum assembly"/>
    <property type="evidence" value="ECO:0007669"/>
    <property type="project" value="InterPro"/>
</dbReference>
<evidence type="ECO:0000256" key="6">
    <source>
        <dbReference type="ARBA" id="ARBA00022764"/>
    </source>
</evidence>
<dbReference type="InterPro" id="IPR013377">
    <property type="entry name" value="FlgJ"/>
</dbReference>
<dbReference type="GO" id="GO:0016798">
    <property type="term" value="F:hydrolase activity, acting on glycosyl bonds"/>
    <property type="evidence" value="ECO:0007669"/>
    <property type="project" value="UniProtKB-KW"/>
</dbReference>
<keyword evidence="9" id="KW-0961">Cell wall biogenesis/degradation</keyword>
<evidence type="ECO:0000256" key="4">
    <source>
        <dbReference type="ARBA" id="ARBA00007974"/>
    </source>
</evidence>
<dbReference type="PANTHER" id="PTHR33308:SF9">
    <property type="entry name" value="PEPTIDOGLYCAN HYDROLASE FLGJ"/>
    <property type="match status" value="1"/>
</dbReference>
<feature type="domain" description="Mannosyl-glycoprotein endo-beta-N-acetylglucosamidase-like" evidence="11">
    <location>
        <begin position="160"/>
        <end position="319"/>
    </location>
</feature>
<dbReference type="InterPro" id="IPR002901">
    <property type="entry name" value="MGlyc_endo_b_GlcNAc-like_dom"/>
</dbReference>
<keyword evidence="7 12" id="KW-0378">Hydrolase</keyword>
<keyword evidence="12" id="KW-0282">Flagellum</keyword>
<dbReference type="NCBIfam" id="TIGR02541">
    <property type="entry name" value="flagell_FlgJ"/>
    <property type="match status" value="1"/>
</dbReference>
<comment type="caution">
    <text evidence="12">The sequence shown here is derived from an EMBL/GenBank/DDBJ whole genome shotgun (WGS) entry which is preliminary data.</text>
</comment>
<comment type="similarity">
    <text evidence="4">In the C-terminal section; belongs to the glycosyl hydrolase 73 family.</text>
</comment>
<dbReference type="Pfam" id="PF10135">
    <property type="entry name" value="Rod-binding"/>
    <property type="match status" value="1"/>
</dbReference>
<organism evidence="12 13">
    <name type="scientific">Massilia polaris</name>
    <dbReference type="NCBI Taxonomy" id="2728846"/>
    <lineage>
        <taxon>Bacteria</taxon>
        <taxon>Pseudomonadati</taxon>
        <taxon>Pseudomonadota</taxon>
        <taxon>Betaproteobacteria</taxon>
        <taxon>Burkholderiales</taxon>
        <taxon>Oxalobacteraceae</taxon>
        <taxon>Telluria group</taxon>
        <taxon>Massilia</taxon>
    </lineage>
</organism>
<dbReference type="GO" id="GO:0071973">
    <property type="term" value="P:bacterial-type flagellum-dependent cell motility"/>
    <property type="evidence" value="ECO:0007669"/>
    <property type="project" value="TreeGrafter"/>
</dbReference>
<name>A0A848HPD9_9BURK</name>
<dbReference type="RefSeq" id="WP_169468854.1">
    <property type="nucleotide sequence ID" value="NZ_JABBGG010000013.1"/>
</dbReference>
<evidence type="ECO:0000313" key="12">
    <source>
        <dbReference type="EMBL" id="NML63162.1"/>
    </source>
</evidence>
<evidence type="ECO:0000256" key="7">
    <source>
        <dbReference type="ARBA" id="ARBA00022801"/>
    </source>
</evidence>
<dbReference type="InterPro" id="IPR051056">
    <property type="entry name" value="Glycosyl_Hydrolase_73"/>
</dbReference>
<keyword evidence="13" id="KW-1185">Reference proteome</keyword>
<keyword evidence="12" id="KW-0966">Cell projection</keyword>
<dbReference type="SMART" id="SM00047">
    <property type="entry name" value="LYZ2"/>
    <property type="match status" value="1"/>
</dbReference>
<comment type="subcellular location">
    <subcellularLocation>
        <location evidence="2">Periplasm</location>
    </subcellularLocation>
</comment>
<dbReference type="PRINTS" id="PR01002">
    <property type="entry name" value="FLGFLGJ"/>
</dbReference>
<evidence type="ECO:0000256" key="9">
    <source>
        <dbReference type="ARBA" id="ARBA00023316"/>
    </source>
</evidence>
<evidence type="ECO:0000256" key="10">
    <source>
        <dbReference type="ARBA" id="ARBA00030835"/>
    </source>
</evidence>
<protein>
    <recommendedName>
        <fullName evidence="5">Peptidoglycan hydrolase FlgJ</fullName>
    </recommendedName>
    <alternativeName>
        <fullName evidence="10">Muramidase FlgJ</fullName>
    </alternativeName>
</protein>
<dbReference type="Proteomes" id="UP000583752">
    <property type="component" value="Unassembled WGS sequence"/>
</dbReference>
<dbReference type="GO" id="GO:0042597">
    <property type="term" value="C:periplasmic space"/>
    <property type="evidence" value="ECO:0007669"/>
    <property type="project" value="UniProtKB-SubCell"/>
</dbReference>
<dbReference type="Pfam" id="PF01832">
    <property type="entry name" value="Glucosaminidase"/>
    <property type="match status" value="1"/>
</dbReference>
<evidence type="ECO:0000256" key="2">
    <source>
        <dbReference type="ARBA" id="ARBA00004418"/>
    </source>
</evidence>
<dbReference type="GO" id="GO:0071555">
    <property type="term" value="P:cell wall organization"/>
    <property type="evidence" value="ECO:0007669"/>
    <property type="project" value="UniProtKB-KW"/>
</dbReference>
<dbReference type="InterPro" id="IPR019301">
    <property type="entry name" value="Flagellar_prot_FlgJ_N"/>
</dbReference>
<evidence type="ECO:0000256" key="5">
    <source>
        <dbReference type="ARBA" id="ARBA00013433"/>
    </source>
</evidence>
<gene>
    <name evidence="12" type="primary">flgJ</name>
    <name evidence="12" type="ORF">HHL21_19160</name>
</gene>
<dbReference type="Gene3D" id="1.10.530.10">
    <property type="match status" value="1"/>
</dbReference>
<accession>A0A848HPD9</accession>
<comment type="function">
    <text evidence="1">Flagellum-specific muramidase which hydrolyzes the peptidoglycan layer to assemble the rod structure in the periplasmic space.</text>
</comment>
<comment type="similarity">
    <text evidence="3">In the N-terminal section; belongs to the FlgJ family.</text>
</comment>
<evidence type="ECO:0000259" key="11">
    <source>
        <dbReference type="SMART" id="SM00047"/>
    </source>
</evidence>